<proteinExistence type="inferred from homology"/>
<dbReference type="Gene3D" id="3.40.30.10">
    <property type="entry name" value="Glutaredoxin"/>
    <property type="match status" value="1"/>
</dbReference>
<dbReference type="InterPro" id="IPR006660">
    <property type="entry name" value="Arsenate_reductase-like"/>
</dbReference>
<dbReference type="Pfam" id="PF03960">
    <property type="entry name" value="ArsC"/>
    <property type="match status" value="1"/>
</dbReference>
<evidence type="ECO:0000256" key="1">
    <source>
        <dbReference type="ARBA" id="ARBA00007198"/>
    </source>
</evidence>
<dbReference type="NCBIfam" id="TIGR01617">
    <property type="entry name" value="arsC_related"/>
    <property type="match status" value="1"/>
</dbReference>
<dbReference type="InterPro" id="IPR036249">
    <property type="entry name" value="Thioredoxin-like_sf"/>
</dbReference>
<gene>
    <name evidence="3" type="ORF">CWS31_005995</name>
</gene>
<dbReference type="InterPro" id="IPR006504">
    <property type="entry name" value="Tscrpt_reg_Spx/MgsR"/>
</dbReference>
<keyword evidence="4" id="KW-1185">Reference proteome</keyword>
<sequence length="116" mass="13381">MITLYGINNCDTVKKSTKWLEANNIAFELYDFKKQPLTTELLTSFVELSDWSLLLNKRSTTFRNLPEEIKNNLTDEVMFAAVLEQPPLLKRPLLPLNGELNLGFKPEQYQAIFTAK</sequence>
<dbReference type="PANTHER" id="PTHR30041">
    <property type="entry name" value="ARSENATE REDUCTASE"/>
    <property type="match status" value="1"/>
</dbReference>
<comment type="caution">
    <text evidence="3">The sequence shown here is derived from an EMBL/GenBank/DDBJ whole genome shotgun (WGS) entry which is preliminary data.</text>
</comment>
<dbReference type="Proteomes" id="UP000815846">
    <property type="component" value="Unassembled WGS sequence"/>
</dbReference>
<name>A0ABY3MY71_9GAMM</name>
<dbReference type="PANTHER" id="PTHR30041:SF8">
    <property type="entry name" value="PROTEIN YFFB"/>
    <property type="match status" value="1"/>
</dbReference>
<accession>A0ABY3MY71</accession>
<organism evidence="3 4">
    <name type="scientific">Colwellia echini</name>
    <dbReference type="NCBI Taxonomy" id="1982103"/>
    <lineage>
        <taxon>Bacteria</taxon>
        <taxon>Pseudomonadati</taxon>
        <taxon>Pseudomonadota</taxon>
        <taxon>Gammaproteobacteria</taxon>
        <taxon>Alteromonadales</taxon>
        <taxon>Colwelliaceae</taxon>
        <taxon>Colwellia</taxon>
    </lineage>
</organism>
<dbReference type="SUPFAM" id="SSF52833">
    <property type="entry name" value="Thioredoxin-like"/>
    <property type="match status" value="1"/>
</dbReference>
<evidence type="ECO:0000256" key="2">
    <source>
        <dbReference type="PROSITE-ProRule" id="PRU01282"/>
    </source>
</evidence>
<dbReference type="PROSITE" id="PS51353">
    <property type="entry name" value="ARSC"/>
    <property type="match status" value="1"/>
</dbReference>
<protein>
    <submittedName>
        <fullName evidence="3">Spx/MgsR family RNA polymerase-binding regulatory protein</fullName>
    </submittedName>
</protein>
<evidence type="ECO:0000313" key="4">
    <source>
        <dbReference type="Proteomes" id="UP000815846"/>
    </source>
</evidence>
<dbReference type="RefSeq" id="WP_101344276.1">
    <property type="nucleotide sequence ID" value="NZ_PJAI02000005.1"/>
</dbReference>
<comment type="similarity">
    <text evidence="1 2">Belongs to the ArsC family.</text>
</comment>
<dbReference type="EMBL" id="PJAI02000005">
    <property type="protein sequence ID" value="TYK66158.1"/>
    <property type="molecule type" value="Genomic_DNA"/>
</dbReference>
<evidence type="ECO:0000313" key="3">
    <source>
        <dbReference type="EMBL" id="TYK66158.1"/>
    </source>
</evidence>
<reference evidence="3 4" key="1">
    <citation type="submission" date="2019-08" db="EMBL/GenBank/DDBJ databases">
        <title>Microbe sample from Colwellia echini.</title>
        <authorList>
            <person name="Christiansen L."/>
            <person name="Pathiraja D."/>
            <person name="Schultz-Johansen M."/>
            <person name="Choi I.-G."/>
            <person name="Stougaard P."/>
        </authorList>
    </citation>
    <scope>NUCLEOTIDE SEQUENCE [LARGE SCALE GENOMIC DNA]</scope>
    <source>
        <strain evidence="3 4">A3</strain>
    </source>
</reference>